<evidence type="ECO:0000256" key="10">
    <source>
        <dbReference type="ARBA" id="ARBA00023180"/>
    </source>
</evidence>
<keyword evidence="3 11" id="KW-0328">Glycosyltransferase</keyword>
<sequence length="421" mass="47800">MASLFRLIRRDRSRIRKLIVFGTLSVFCLMLTISMPTGIGRMAYDDRPDHSVGGQASSGNPPVELRYNTTGYSAVTPIASTNPHPFRVLISPRNLCDGPPSGSLLAIIYVHSRPDGAWTRHVIRRTWGNVTRFSGSIGIVFVLGTVPQDPSFQLTLMEEALRYNDILQENFIDSYKNLTYKAIAALKWISSNCLRPPYVIKVDDDVMVDTFSLIRVLRDLESARRSAAPDQLWCRVWNRMRVQRTGKWRVDPGDYQHDFYPTYCSGMAYIMTSKTARNLYQASYEMPFFWIDDVYVTGLLARKAAVRHTNLQYFFVLQPDLMIKERNRLDRVEYTPMFAHSSSQVIDVVSLWESILASESLIGKAGKILGKGEYLTTAFTGRFLLVGGSTARGTTYQQKITPLEGSFGRHQSRYRSVVPEV</sequence>
<accession>A0AAD9KAM0</accession>
<dbReference type="Gene3D" id="3.90.550.50">
    <property type="match status" value="1"/>
</dbReference>
<comment type="subcellular location">
    <subcellularLocation>
        <location evidence="1 11">Golgi apparatus membrane</location>
        <topology evidence="1 11">Single-pass type II membrane protein</topology>
    </subcellularLocation>
</comment>
<evidence type="ECO:0000256" key="2">
    <source>
        <dbReference type="ARBA" id="ARBA00008661"/>
    </source>
</evidence>
<reference evidence="12" key="1">
    <citation type="journal article" date="2023" name="Mol. Biol. Evol.">
        <title>Third-Generation Sequencing Reveals the Adaptive Role of the Epigenome in Three Deep-Sea Polychaetes.</title>
        <authorList>
            <person name="Perez M."/>
            <person name="Aroh O."/>
            <person name="Sun Y."/>
            <person name="Lan Y."/>
            <person name="Juniper S.K."/>
            <person name="Young C.R."/>
            <person name="Angers B."/>
            <person name="Qian P.Y."/>
        </authorList>
    </citation>
    <scope>NUCLEOTIDE SEQUENCE</scope>
    <source>
        <strain evidence="12">P08H-3</strain>
    </source>
</reference>
<evidence type="ECO:0000256" key="5">
    <source>
        <dbReference type="ARBA" id="ARBA00022692"/>
    </source>
</evidence>
<keyword evidence="9" id="KW-0472">Membrane</keyword>
<dbReference type="InterPro" id="IPR002659">
    <property type="entry name" value="Glyco_trans_31"/>
</dbReference>
<dbReference type="GO" id="GO:0006493">
    <property type="term" value="P:protein O-linked glycosylation"/>
    <property type="evidence" value="ECO:0007669"/>
    <property type="project" value="TreeGrafter"/>
</dbReference>
<keyword evidence="7" id="KW-1133">Transmembrane helix</keyword>
<evidence type="ECO:0000256" key="3">
    <source>
        <dbReference type="ARBA" id="ARBA00022676"/>
    </source>
</evidence>
<keyword evidence="4" id="KW-0808">Transferase</keyword>
<evidence type="ECO:0000256" key="9">
    <source>
        <dbReference type="ARBA" id="ARBA00023136"/>
    </source>
</evidence>
<dbReference type="GO" id="GO:0016758">
    <property type="term" value="F:hexosyltransferase activity"/>
    <property type="evidence" value="ECO:0007669"/>
    <property type="project" value="InterPro"/>
</dbReference>
<dbReference type="GO" id="GO:0000139">
    <property type="term" value="C:Golgi membrane"/>
    <property type="evidence" value="ECO:0007669"/>
    <property type="project" value="UniProtKB-SubCell"/>
</dbReference>
<dbReference type="AlphaFoldDB" id="A0AAD9KAM0"/>
<dbReference type="EMBL" id="JAODUP010000023">
    <property type="protein sequence ID" value="KAK2167866.1"/>
    <property type="molecule type" value="Genomic_DNA"/>
</dbReference>
<dbReference type="PANTHER" id="PTHR11214:SF364">
    <property type="entry name" value="HEXOSYLTRANSFERASE"/>
    <property type="match status" value="1"/>
</dbReference>
<evidence type="ECO:0000256" key="4">
    <source>
        <dbReference type="ARBA" id="ARBA00022679"/>
    </source>
</evidence>
<keyword evidence="8 11" id="KW-0333">Golgi apparatus</keyword>
<evidence type="ECO:0000256" key="7">
    <source>
        <dbReference type="ARBA" id="ARBA00022989"/>
    </source>
</evidence>
<organism evidence="12 13">
    <name type="scientific">Paralvinella palmiformis</name>
    <dbReference type="NCBI Taxonomy" id="53620"/>
    <lineage>
        <taxon>Eukaryota</taxon>
        <taxon>Metazoa</taxon>
        <taxon>Spiralia</taxon>
        <taxon>Lophotrochozoa</taxon>
        <taxon>Annelida</taxon>
        <taxon>Polychaeta</taxon>
        <taxon>Sedentaria</taxon>
        <taxon>Canalipalpata</taxon>
        <taxon>Terebellida</taxon>
        <taxon>Terebelliformia</taxon>
        <taxon>Alvinellidae</taxon>
        <taxon>Paralvinella</taxon>
    </lineage>
</organism>
<evidence type="ECO:0000256" key="6">
    <source>
        <dbReference type="ARBA" id="ARBA00022968"/>
    </source>
</evidence>
<comment type="caution">
    <text evidence="12">The sequence shown here is derived from an EMBL/GenBank/DDBJ whole genome shotgun (WGS) entry which is preliminary data.</text>
</comment>
<evidence type="ECO:0000256" key="1">
    <source>
        <dbReference type="ARBA" id="ARBA00004323"/>
    </source>
</evidence>
<keyword evidence="6" id="KW-0735">Signal-anchor</keyword>
<keyword evidence="13" id="KW-1185">Reference proteome</keyword>
<evidence type="ECO:0000256" key="11">
    <source>
        <dbReference type="RuleBase" id="RU363063"/>
    </source>
</evidence>
<dbReference type="FunFam" id="3.90.550.50:FF:000001">
    <property type="entry name" value="Hexosyltransferase"/>
    <property type="match status" value="1"/>
</dbReference>
<comment type="similarity">
    <text evidence="2 11">Belongs to the glycosyltransferase 31 family.</text>
</comment>
<dbReference type="EC" id="2.4.1.-" evidence="11"/>
<evidence type="ECO:0000256" key="8">
    <source>
        <dbReference type="ARBA" id="ARBA00023034"/>
    </source>
</evidence>
<dbReference type="Proteomes" id="UP001208570">
    <property type="component" value="Unassembled WGS sequence"/>
</dbReference>
<gene>
    <name evidence="12" type="ORF">LSH36_23g09005</name>
</gene>
<name>A0AAD9KAM0_9ANNE</name>
<proteinExistence type="inferred from homology"/>
<dbReference type="Pfam" id="PF01762">
    <property type="entry name" value="Galactosyl_T"/>
    <property type="match status" value="1"/>
</dbReference>
<dbReference type="PANTHER" id="PTHR11214">
    <property type="entry name" value="BETA-1,3-N-ACETYLGLUCOSAMINYLTRANSFERASE"/>
    <property type="match status" value="1"/>
</dbReference>
<evidence type="ECO:0000313" key="12">
    <source>
        <dbReference type="EMBL" id="KAK2167866.1"/>
    </source>
</evidence>
<keyword evidence="5" id="KW-0812">Transmembrane</keyword>
<keyword evidence="10" id="KW-0325">Glycoprotein</keyword>
<protein>
    <recommendedName>
        <fullName evidence="11">Hexosyltransferase</fullName>
        <ecNumber evidence="11">2.4.1.-</ecNumber>
    </recommendedName>
</protein>
<evidence type="ECO:0000313" key="13">
    <source>
        <dbReference type="Proteomes" id="UP001208570"/>
    </source>
</evidence>